<dbReference type="InterPro" id="IPR000225">
    <property type="entry name" value="Armadillo"/>
</dbReference>
<comment type="caution">
    <text evidence="6">The sequence shown here is derived from an EMBL/GenBank/DDBJ whole genome shotgun (WGS) entry which is preliminary data.</text>
</comment>
<organism evidence="6 7">
    <name type="scientific">Thelephora terrestris</name>
    <dbReference type="NCBI Taxonomy" id="56493"/>
    <lineage>
        <taxon>Eukaryota</taxon>
        <taxon>Fungi</taxon>
        <taxon>Dikarya</taxon>
        <taxon>Basidiomycota</taxon>
        <taxon>Agaricomycotina</taxon>
        <taxon>Agaricomycetes</taxon>
        <taxon>Thelephorales</taxon>
        <taxon>Thelephoraceae</taxon>
        <taxon>Thelephora</taxon>
    </lineage>
</organism>
<dbReference type="Pfam" id="PF00514">
    <property type="entry name" value="Arm"/>
    <property type="match status" value="1"/>
</dbReference>
<keyword evidence="7" id="KW-1185">Reference proteome</keyword>
<keyword evidence="3" id="KW-0963">Cytoplasm</keyword>
<evidence type="ECO:0000256" key="3">
    <source>
        <dbReference type="ARBA" id="ARBA00022490"/>
    </source>
</evidence>
<dbReference type="Proteomes" id="UP000736335">
    <property type="component" value="Unassembled WGS sequence"/>
</dbReference>
<dbReference type="Gene3D" id="1.25.10.10">
    <property type="entry name" value="Leucine-rich Repeat Variant"/>
    <property type="match status" value="3"/>
</dbReference>
<dbReference type="PANTHER" id="PTHR15651">
    <property type="entry name" value="ARMADILLO REPEAT-CONTAINING PROTEIN 8"/>
    <property type="match status" value="1"/>
</dbReference>
<sequence length="746" mass="81317">MAIGPPITVKSLRTLKNSVIGNPSAKASLAQDESFVHVLVGCLNEPGVYAECEPGTSMETIRIEAAHVISSLAYGTPASVHEGLASLLRANAHQAFLYALSNLTSGESIAFKAAFTRGLRVLAVAFAECVGPSQWGLKPELSQVRHEAKFALETLFKTEVLDVYIPLLEDKSPQIVISIALMLTSTLCTQVYRTKVSEWLPPTDRAKETKGKRGWERPNLIDTRAKQGGGWVAKRLSALLQSKDVKVQEAALGALGSLAHDNSAVASTLAKVFPDNHKPGSSTAALQTVLNLCKSRTTDVSLAACLCATFIVRSSVPHYHYPVSGDHTASLTVLHILNRVIGNEAESPQTRKKACFTLYYFVTDDKDLCLFAYERGSLTKLSQVVNSITPTDKPLTWEEEESEHISSLREAALSAIAALSLWNNDIRREVAENYSLITIIRASLSHPHTGVRFSACQCVRALSRLVAVVRTSLVDSGLGMKVYGVFLNENEDRRVMFAASSVICNLVNDFSPLRPVMLEQGLIARLVDLTKSDDRGLRLNALWAFKNLLHKSSSALKQTVMTALGWSTLSSLLVETDLGLQEQAFHIARHLAESEEDVDTLFNELGAEPLLNFIAPALETDNQEILLQATCLLANLANGSSQRQVSITSDRRIMASVRSCLVESNVEVRRPAASCVLQLAKNPKCQKMLRDEGFDSTLRRMCDFGGGMVSGSPSPLGHQMGVEDDVGVREKAREALALLEYGEFTL</sequence>
<keyword evidence="4" id="KW-0677">Repeat</keyword>
<name>A0A9P6HQV0_9AGAM</name>
<evidence type="ECO:0000256" key="1">
    <source>
        <dbReference type="ARBA" id="ARBA00004123"/>
    </source>
</evidence>
<dbReference type="GO" id="GO:0005634">
    <property type="term" value="C:nucleus"/>
    <property type="evidence" value="ECO:0007669"/>
    <property type="project" value="UniProtKB-SubCell"/>
</dbReference>
<reference evidence="6" key="2">
    <citation type="submission" date="2020-11" db="EMBL/GenBank/DDBJ databases">
        <authorList>
            <consortium name="DOE Joint Genome Institute"/>
            <person name="Kuo A."/>
            <person name="Miyauchi S."/>
            <person name="Kiss E."/>
            <person name="Drula E."/>
            <person name="Kohler A."/>
            <person name="Sanchez-Garcia M."/>
            <person name="Andreopoulos B."/>
            <person name="Barry K.W."/>
            <person name="Bonito G."/>
            <person name="Buee M."/>
            <person name="Carver A."/>
            <person name="Chen C."/>
            <person name="Cichocki N."/>
            <person name="Clum A."/>
            <person name="Culley D."/>
            <person name="Crous P.W."/>
            <person name="Fauchery L."/>
            <person name="Girlanda M."/>
            <person name="Hayes R."/>
            <person name="Keri Z."/>
            <person name="Labutti K."/>
            <person name="Lipzen A."/>
            <person name="Lombard V."/>
            <person name="Magnuson J."/>
            <person name="Maillard F."/>
            <person name="Morin E."/>
            <person name="Murat C."/>
            <person name="Nolan M."/>
            <person name="Ohm R."/>
            <person name="Pangilinan J."/>
            <person name="Pereira M."/>
            <person name="Perotto S."/>
            <person name="Peter M."/>
            <person name="Riley R."/>
            <person name="Sitrit Y."/>
            <person name="Stielow B."/>
            <person name="Szollosi G."/>
            <person name="Zifcakova L."/>
            <person name="Stursova M."/>
            <person name="Spatafora J.W."/>
            <person name="Tedersoo L."/>
            <person name="Vaario L.-M."/>
            <person name="Yamada A."/>
            <person name="Yan M."/>
            <person name="Wang P."/>
            <person name="Xu J."/>
            <person name="Bruns T."/>
            <person name="Baldrian P."/>
            <person name="Vilgalys R."/>
            <person name="Henrissat B."/>
            <person name="Grigoriev I.V."/>
            <person name="Hibbett D."/>
            <person name="Nagy L.G."/>
            <person name="Martin F.M."/>
        </authorList>
    </citation>
    <scope>NUCLEOTIDE SEQUENCE</scope>
    <source>
        <strain evidence="6">UH-Tt-Lm1</strain>
    </source>
</reference>
<dbReference type="GO" id="GO:0005737">
    <property type="term" value="C:cytoplasm"/>
    <property type="evidence" value="ECO:0007669"/>
    <property type="project" value="UniProtKB-SubCell"/>
</dbReference>
<accession>A0A9P6HQV0</accession>
<gene>
    <name evidence="6" type="ORF">BJ322DRAFT_1027647</name>
</gene>
<dbReference type="InterPro" id="IPR011989">
    <property type="entry name" value="ARM-like"/>
</dbReference>
<dbReference type="InterPro" id="IPR016024">
    <property type="entry name" value="ARM-type_fold"/>
</dbReference>
<evidence type="ECO:0000256" key="2">
    <source>
        <dbReference type="ARBA" id="ARBA00004496"/>
    </source>
</evidence>
<dbReference type="SMART" id="SM00185">
    <property type="entry name" value="ARM"/>
    <property type="match status" value="6"/>
</dbReference>
<comment type="subcellular location">
    <subcellularLocation>
        <location evidence="2">Cytoplasm</location>
    </subcellularLocation>
    <subcellularLocation>
        <location evidence="1">Nucleus</location>
    </subcellularLocation>
</comment>
<dbReference type="OrthoDB" id="5559898at2759"/>
<dbReference type="SUPFAM" id="SSF48371">
    <property type="entry name" value="ARM repeat"/>
    <property type="match status" value="2"/>
</dbReference>
<evidence type="ECO:0000313" key="7">
    <source>
        <dbReference type="Proteomes" id="UP000736335"/>
    </source>
</evidence>
<protein>
    <submittedName>
        <fullName evidence="6">ARM repeat-containing protein</fullName>
    </submittedName>
</protein>
<evidence type="ECO:0000313" key="6">
    <source>
        <dbReference type="EMBL" id="KAF9792187.1"/>
    </source>
</evidence>
<reference evidence="6" key="1">
    <citation type="journal article" date="2020" name="Nat. Commun.">
        <title>Large-scale genome sequencing of mycorrhizal fungi provides insights into the early evolution of symbiotic traits.</title>
        <authorList>
            <person name="Miyauchi S."/>
            <person name="Kiss E."/>
            <person name="Kuo A."/>
            <person name="Drula E."/>
            <person name="Kohler A."/>
            <person name="Sanchez-Garcia M."/>
            <person name="Morin E."/>
            <person name="Andreopoulos B."/>
            <person name="Barry K.W."/>
            <person name="Bonito G."/>
            <person name="Buee M."/>
            <person name="Carver A."/>
            <person name="Chen C."/>
            <person name="Cichocki N."/>
            <person name="Clum A."/>
            <person name="Culley D."/>
            <person name="Crous P.W."/>
            <person name="Fauchery L."/>
            <person name="Girlanda M."/>
            <person name="Hayes R.D."/>
            <person name="Keri Z."/>
            <person name="LaButti K."/>
            <person name="Lipzen A."/>
            <person name="Lombard V."/>
            <person name="Magnuson J."/>
            <person name="Maillard F."/>
            <person name="Murat C."/>
            <person name="Nolan M."/>
            <person name="Ohm R.A."/>
            <person name="Pangilinan J."/>
            <person name="Pereira M.F."/>
            <person name="Perotto S."/>
            <person name="Peter M."/>
            <person name="Pfister S."/>
            <person name="Riley R."/>
            <person name="Sitrit Y."/>
            <person name="Stielow J.B."/>
            <person name="Szollosi G."/>
            <person name="Zifcakova L."/>
            <person name="Stursova M."/>
            <person name="Spatafora J.W."/>
            <person name="Tedersoo L."/>
            <person name="Vaario L.M."/>
            <person name="Yamada A."/>
            <person name="Yan M."/>
            <person name="Wang P."/>
            <person name="Xu J."/>
            <person name="Bruns T."/>
            <person name="Baldrian P."/>
            <person name="Vilgalys R."/>
            <person name="Dunand C."/>
            <person name="Henrissat B."/>
            <person name="Grigoriev I.V."/>
            <person name="Hibbett D."/>
            <person name="Nagy L.G."/>
            <person name="Martin F.M."/>
        </authorList>
    </citation>
    <scope>NUCLEOTIDE SEQUENCE</scope>
    <source>
        <strain evidence="6">UH-Tt-Lm1</strain>
    </source>
</reference>
<dbReference type="AlphaFoldDB" id="A0A9P6HQV0"/>
<dbReference type="EMBL" id="WIUZ02000001">
    <property type="protein sequence ID" value="KAF9792187.1"/>
    <property type="molecule type" value="Genomic_DNA"/>
</dbReference>
<dbReference type="GO" id="GO:0034657">
    <property type="term" value="C:GID complex"/>
    <property type="evidence" value="ECO:0007669"/>
    <property type="project" value="TreeGrafter"/>
</dbReference>
<evidence type="ECO:0000256" key="5">
    <source>
        <dbReference type="ARBA" id="ARBA00023242"/>
    </source>
</evidence>
<dbReference type="InterPro" id="IPR038739">
    <property type="entry name" value="ARMC8/Vid28"/>
</dbReference>
<dbReference type="PANTHER" id="PTHR15651:SF7">
    <property type="entry name" value="ARMADILLO REPEAT-CONTAINING PROTEIN 8"/>
    <property type="match status" value="1"/>
</dbReference>
<dbReference type="GO" id="GO:0043161">
    <property type="term" value="P:proteasome-mediated ubiquitin-dependent protein catabolic process"/>
    <property type="evidence" value="ECO:0007669"/>
    <property type="project" value="TreeGrafter"/>
</dbReference>
<evidence type="ECO:0000256" key="4">
    <source>
        <dbReference type="ARBA" id="ARBA00022737"/>
    </source>
</evidence>
<keyword evidence="5" id="KW-0539">Nucleus</keyword>
<proteinExistence type="predicted"/>